<dbReference type="InterPro" id="IPR023393">
    <property type="entry name" value="START-like_dom_sf"/>
</dbReference>
<dbReference type="InterPro" id="IPR013538">
    <property type="entry name" value="ASHA1/2-like_C"/>
</dbReference>
<evidence type="ECO:0000313" key="5">
    <source>
        <dbReference type="Proteomes" id="UP000282613"/>
    </source>
</evidence>
<organism evidence="6">
    <name type="scientific">Taenia asiatica</name>
    <name type="common">Asian tapeworm</name>
    <dbReference type="NCBI Taxonomy" id="60517"/>
    <lineage>
        <taxon>Eukaryota</taxon>
        <taxon>Metazoa</taxon>
        <taxon>Spiralia</taxon>
        <taxon>Lophotrochozoa</taxon>
        <taxon>Platyhelminthes</taxon>
        <taxon>Cestoda</taxon>
        <taxon>Eucestoda</taxon>
        <taxon>Cyclophyllidea</taxon>
        <taxon>Taeniidae</taxon>
        <taxon>Taenia</taxon>
    </lineage>
</organism>
<dbReference type="Pfam" id="PF08327">
    <property type="entry name" value="AHSA1"/>
    <property type="match status" value="1"/>
</dbReference>
<dbReference type="SUPFAM" id="SSF103111">
    <property type="entry name" value="Activator of Hsp90 ATPase, Aha1"/>
    <property type="match status" value="1"/>
</dbReference>
<feature type="region of interest" description="Disordered" evidence="2">
    <location>
        <begin position="184"/>
        <end position="206"/>
    </location>
</feature>
<dbReference type="GO" id="GO:0006457">
    <property type="term" value="P:protein folding"/>
    <property type="evidence" value="ECO:0007669"/>
    <property type="project" value="TreeGrafter"/>
</dbReference>
<dbReference type="AlphaFoldDB" id="A0A0R3W4D2"/>
<dbReference type="PANTHER" id="PTHR13009:SF22">
    <property type="entry name" value="LD43819P"/>
    <property type="match status" value="1"/>
</dbReference>
<feature type="domain" description="Activator of Hsp90 ATPase AHSA1-like N-terminal" evidence="3">
    <location>
        <begin position="29"/>
        <end position="175"/>
    </location>
</feature>
<dbReference type="PANTHER" id="PTHR13009">
    <property type="entry name" value="HEAT SHOCK PROTEIN 90 HSP90 CO-CHAPERONE AHA-1"/>
    <property type="match status" value="1"/>
</dbReference>
<dbReference type="Gene3D" id="3.15.10.20">
    <property type="entry name" value="Activator of Hsp90 ATPase Aha1, N-terminal domain"/>
    <property type="match status" value="1"/>
</dbReference>
<keyword evidence="5" id="KW-1185">Reference proteome</keyword>
<dbReference type="InterPro" id="IPR036338">
    <property type="entry name" value="Aha1"/>
</dbReference>
<sequence length="359" mass="40745">MAKWGEGDPRWIVEERADAKNVNNWHWIEKKATQWSIDKIKSLLTGFIIDTDKCKKSVIAYDLDYIEITKVNKCEGEAAANNRKAKLIIFYEWTIEMEWKGHKKSGESSLKACGTVAVNNLSEEYSPEEWDFDVSCQSTKPDADEIKEFLRTEGASHLRKQLEIYVTDLRHEYGKDLILPTKDKPDPPSLVLNQTPNNKTLVEPPRSSGIISTKVHVVAGDVDIHDTVQISLQEDFICTPEDLYKVFVTEELTKLFTRGNAIVQSTPGGKYAIFGGNVSGSFIDLEPNKAISMSWRKDNWPENHYSTVRLDLEQTETGTRLKLTQTNVPASDEEGTQSGWQTHYFMPIQQTFGFGGKIF</sequence>
<dbReference type="EMBL" id="UYRS01018376">
    <property type="protein sequence ID" value="VDK34133.1"/>
    <property type="molecule type" value="Genomic_DNA"/>
</dbReference>
<gene>
    <name evidence="4" type="ORF">TASK_LOCUS4869</name>
</gene>
<dbReference type="OrthoDB" id="567237at2759"/>
<dbReference type="Gene3D" id="3.30.530.20">
    <property type="match status" value="1"/>
</dbReference>
<reference evidence="6" key="1">
    <citation type="submission" date="2017-02" db="UniProtKB">
        <authorList>
            <consortium name="WormBaseParasite"/>
        </authorList>
    </citation>
    <scope>IDENTIFICATION</scope>
</reference>
<evidence type="ECO:0000313" key="6">
    <source>
        <dbReference type="WBParaSite" id="TASK_0000486801-mRNA-1"/>
    </source>
</evidence>
<dbReference type="WBParaSite" id="TASK_0000486801-mRNA-1">
    <property type="protein sequence ID" value="TASK_0000486801-mRNA-1"/>
    <property type="gene ID" value="TASK_0000486801"/>
</dbReference>
<dbReference type="GO" id="GO:0005829">
    <property type="term" value="C:cytosol"/>
    <property type="evidence" value="ECO:0007669"/>
    <property type="project" value="TreeGrafter"/>
</dbReference>
<comment type="similarity">
    <text evidence="1">Belongs to the AHA1 family.</text>
</comment>
<evidence type="ECO:0000313" key="4">
    <source>
        <dbReference type="EMBL" id="VDK34133.1"/>
    </source>
</evidence>
<dbReference type="GO" id="GO:0051087">
    <property type="term" value="F:protein-folding chaperone binding"/>
    <property type="evidence" value="ECO:0007669"/>
    <property type="project" value="InterPro"/>
</dbReference>
<name>A0A0R3W4D2_TAEAS</name>
<accession>A0A0R3W4D2</accession>
<reference evidence="4 5" key="2">
    <citation type="submission" date="2018-11" db="EMBL/GenBank/DDBJ databases">
        <authorList>
            <consortium name="Pathogen Informatics"/>
        </authorList>
    </citation>
    <scope>NUCLEOTIDE SEQUENCE [LARGE SCALE GENOMIC DNA]</scope>
</reference>
<dbReference type="STRING" id="60517.A0A0R3W4D2"/>
<dbReference type="SUPFAM" id="SSF55961">
    <property type="entry name" value="Bet v1-like"/>
    <property type="match status" value="1"/>
</dbReference>
<dbReference type="Pfam" id="PF09229">
    <property type="entry name" value="Aha1_N"/>
    <property type="match status" value="1"/>
</dbReference>
<dbReference type="CDD" id="cd08892">
    <property type="entry name" value="SRPBCC_Aha1"/>
    <property type="match status" value="1"/>
</dbReference>
<evidence type="ECO:0000256" key="1">
    <source>
        <dbReference type="ARBA" id="ARBA00006817"/>
    </source>
</evidence>
<proteinExistence type="inferred from homology"/>
<evidence type="ECO:0000259" key="3">
    <source>
        <dbReference type="SMART" id="SM01000"/>
    </source>
</evidence>
<dbReference type="Proteomes" id="UP000282613">
    <property type="component" value="Unassembled WGS sequence"/>
</dbReference>
<protein>
    <submittedName>
        <fullName evidence="6">Aha1_N domain-containing protein</fullName>
    </submittedName>
</protein>
<evidence type="ECO:0000256" key="2">
    <source>
        <dbReference type="SAM" id="MobiDB-lite"/>
    </source>
</evidence>
<dbReference type="InterPro" id="IPR015310">
    <property type="entry name" value="AHSA1-like_N"/>
</dbReference>
<dbReference type="GO" id="GO:0001671">
    <property type="term" value="F:ATPase activator activity"/>
    <property type="evidence" value="ECO:0007669"/>
    <property type="project" value="InterPro"/>
</dbReference>
<feature type="compositionally biased region" description="Polar residues" evidence="2">
    <location>
        <begin position="191"/>
        <end position="200"/>
    </location>
</feature>
<dbReference type="SMART" id="SM01000">
    <property type="entry name" value="Aha1_N"/>
    <property type="match status" value="1"/>
</dbReference>